<keyword evidence="1" id="KW-1133">Transmembrane helix</keyword>
<feature type="transmembrane region" description="Helical" evidence="1">
    <location>
        <begin position="21"/>
        <end position="48"/>
    </location>
</feature>
<dbReference type="EMBL" id="JAHCDA010000001">
    <property type="protein sequence ID" value="MBS7810232.1"/>
    <property type="molecule type" value="Genomic_DNA"/>
</dbReference>
<keyword evidence="1" id="KW-0812">Transmembrane</keyword>
<sequence>MWDFSARRSLGLMVRTMPFVAFRLLVYAGITIAYVLATGLGAGLGFLIGAAGSAEFRAGATGIGGLAGFGLVAAMLYFLREYLLYIVKAGHIAVLVELIEGRAIPAGRAQIDHAATVVRARFTETNALLALDLLIKGVLRVIMGLLTGIATLLPIPGVQTLLGMARAVLRVSVGFTDEVILAHVFRTKPANSWEGGRQGLVLYAQNGTAMLRNAVFVTLFMYALTFVVFLFMLAPAAAVAYAMPGGWSAGGIVFALLFAWAVKAALIEPFAIACMMQAFFRVSAGQVSDPAWDARLESASRKFRELKAKAMGWVPRPAN</sequence>
<gene>
    <name evidence="2" type="ORF">KHU32_04730</name>
</gene>
<dbReference type="Proteomes" id="UP000766336">
    <property type="component" value="Unassembled WGS sequence"/>
</dbReference>
<keyword evidence="1" id="KW-0472">Membrane</keyword>
<reference evidence="2 3" key="1">
    <citation type="submission" date="2021-05" db="EMBL/GenBank/DDBJ databases">
        <title>Roseococcus sp. XZZS9, whole genome shotgun sequencing project.</title>
        <authorList>
            <person name="Zhao G."/>
            <person name="Shen L."/>
        </authorList>
    </citation>
    <scope>NUCLEOTIDE SEQUENCE [LARGE SCALE GENOMIC DNA]</scope>
    <source>
        <strain evidence="2 3">XZZS9</strain>
    </source>
</reference>
<evidence type="ECO:0000256" key="1">
    <source>
        <dbReference type="SAM" id="Phobius"/>
    </source>
</evidence>
<name>A0ABS5QBC7_9PROT</name>
<keyword evidence="3" id="KW-1185">Reference proteome</keyword>
<evidence type="ECO:0000313" key="3">
    <source>
        <dbReference type="Proteomes" id="UP000766336"/>
    </source>
</evidence>
<feature type="transmembrane region" description="Helical" evidence="1">
    <location>
        <begin position="247"/>
        <end position="266"/>
    </location>
</feature>
<feature type="transmembrane region" description="Helical" evidence="1">
    <location>
        <begin position="60"/>
        <end position="79"/>
    </location>
</feature>
<evidence type="ECO:0000313" key="2">
    <source>
        <dbReference type="EMBL" id="MBS7810232.1"/>
    </source>
</evidence>
<protein>
    <submittedName>
        <fullName evidence="2">Uncharacterized protein</fullName>
    </submittedName>
</protein>
<accession>A0ABS5QBC7</accession>
<organism evidence="2 3">
    <name type="scientific">Roseococcus pinisoli</name>
    <dbReference type="NCBI Taxonomy" id="2835040"/>
    <lineage>
        <taxon>Bacteria</taxon>
        <taxon>Pseudomonadati</taxon>
        <taxon>Pseudomonadota</taxon>
        <taxon>Alphaproteobacteria</taxon>
        <taxon>Acetobacterales</taxon>
        <taxon>Roseomonadaceae</taxon>
        <taxon>Roseococcus</taxon>
    </lineage>
</organism>
<feature type="transmembrane region" description="Helical" evidence="1">
    <location>
        <begin position="219"/>
        <end position="241"/>
    </location>
</feature>
<proteinExistence type="predicted"/>
<comment type="caution">
    <text evidence="2">The sequence shown here is derived from an EMBL/GenBank/DDBJ whole genome shotgun (WGS) entry which is preliminary data.</text>
</comment>
<dbReference type="RefSeq" id="WP_213668864.1">
    <property type="nucleotide sequence ID" value="NZ_JAHCDA010000001.1"/>
</dbReference>